<dbReference type="Proteomes" id="UP000663845">
    <property type="component" value="Unassembled WGS sequence"/>
</dbReference>
<evidence type="ECO:0000313" key="1">
    <source>
        <dbReference type="EMBL" id="CAF0770210.1"/>
    </source>
</evidence>
<name>A0A813QPN8_9BILA</name>
<organism evidence="1 3">
    <name type="scientific">Adineta steineri</name>
    <dbReference type="NCBI Taxonomy" id="433720"/>
    <lineage>
        <taxon>Eukaryota</taxon>
        <taxon>Metazoa</taxon>
        <taxon>Spiralia</taxon>
        <taxon>Gnathifera</taxon>
        <taxon>Rotifera</taxon>
        <taxon>Eurotatoria</taxon>
        <taxon>Bdelloidea</taxon>
        <taxon>Adinetida</taxon>
        <taxon>Adinetidae</taxon>
        <taxon>Adineta</taxon>
    </lineage>
</organism>
<protein>
    <submittedName>
        <fullName evidence="1">Uncharacterized protein</fullName>
    </submittedName>
</protein>
<accession>A0A813QPN8</accession>
<reference evidence="1" key="1">
    <citation type="submission" date="2021-02" db="EMBL/GenBank/DDBJ databases">
        <authorList>
            <person name="Nowell W R."/>
        </authorList>
    </citation>
    <scope>NUCLEOTIDE SEQUENCE</scope>
</reference>
<sequence>MTKIAETMNKVSETMDKVSNNMDRLSKVIEKNSHGLDQQLTMIKDIRNNNMGENIVTSSLAIHHFVFVSENEKNDKLI</sequence>
<dbReference type="Proteomes" id="UP000663844">
    <property type="component" value="Unassembled WGS sequence"/>
</dbReference>
<dbReference type="AlphaFoldDB" id="A0A813QPN8"/>
<gene>
    <name evidence="1" type="ORF">JYZ213_LOCUS3573</name>
    <name evidence="2" type="ORF">OXD698_LOCUS11414</name>
</gene>
<comment type="caution">
    <text evidence="1">The sequence shown here is derived from an EMBL/GenBank/DDBJ whole genome shotgun (WGS) entry which is preliminary data.</text>
</comment>
<proteinExistence type="predicted"/>
<evidence type="ECO:0000313" key="2">
    <source>
        <dbReference type="EMBL" id="CAF3688326.1"/>
    </source>
</evidence>
<dbReference type="EMBL" id="CAJOAZ010000637">
    <property type="protein sequence ID" value="CAF3688326.1"/>
    <property type="molecule type" value="Genomic_DNA"/>
</dbReference>
<dbReference type="EMBL" id="CAJNOG010000019">
    <property type="protein sequence ID" value="CAF0770210.1"/>
    <property type="molecule type" value="Genomic_DNA"/>
</dbReference>
<evidence type="ECO:0000313" key="3">
    <source>
        <dbReference type="Proteomes" id="UP000663845"/>
    </source>
</evidence>